<dbReference type="SUPFAM" id="SSF47789">
    <property type="entry name" value="C-terminal domain of RNA polymerase alpha subunit"/>
    <property type="match status" value="2"/>
</dbReference>
<dbReference type="RefSeq" id="WP_015250713.1">
    <property type="nucleotide sequence ID" value="NC_019894.1"/>
</dbReference>
<evidence type="ECO:0008006" key="3">
    <source>
        <dbReference type="Google" id="ProtNLM"/>
    </source>
</evidence>
<reference evidence="1 2" key="1">
    <citation type="submission" date="2012-02" db="EMBL/GenBank/DDBJ databases">
        <title>Complete sequence of plasmid 2 of Singulisphaera acidiphila DSM 18658.</title>
        <authorList>
            <consortium name="US DOE Joint Genome Institute (JGI-PGF)"/>
            <person name="Lucas S."/>
            <person name="Copeland A."/>
            <person name="Lapidus A."/>
            <person name="Glavina del Rio T."/>
            <person name="Dalin E."/>
            <person name="Tice H."/>
            <person name="Bruce D."/>
            <person name="Goodwin L."/>
            <person name="Pitluck S."/>
            <person name="Peters L."/>
            <person name="Ovchinnikova G."/>
            <person name="Chertkov O."/>
            <person name="Kyrpides N."/>
            <person name="Mavromatis K."/>
            <person name="Ivanova N."/>
            <person name="Brettin T."/>
            <person name="Detter J.C."/>
            <person name="Han C."/>
            <person name="Larimer F."/>
            <person name="Land M."/>
            <person name="Hauser L."/>
            <person name="Markowitz V."/>
            <person name="Cheng J.-F."/>
            <person name="Hugenholtz P."/>
            <person name="Woyke T."/>
            <person name="Wu D."/>
            <person name="Tindall B."/>
            <person name="Pomrenke H."/>
            <person name="Brambilla E."/>
            <person name="Klenk H.-P."/>
            <person name="Eisen J.A."/>
        </authorList>
    </citation>
    <scope>NUCLEOTIDE SEQUENCE [LARGE SCALE GENOMIC DNA]</scope>
    <source>
        <strain evidence="2">ATCC BAA-1392 / DSM 18658 / VKM B-2454 / MOB10</strain>
        <plasmid evidence="1 2">pSINAC02</plasmid>
    </source>
</reference>
<sequence length="230" mass="24973">METQGSREVEMAIRAGLAAPKVLAALKGLLALEAENTRQCGSDIEYLRERLREDSRIANAQGAIAYLEGTVAPEEPIFGWSIRGAIHELPDRECAAFEKAGIMTIGDLLAYAPEELIVLEGVGLRGLYAVELALERSHGMKLARPATGPSPDHQLFTMSYDVVLRNEPRRLPDALEDAGIKTVGDLLEWTVEELIELEGIGSVAIACIEDGLRYFGLELASADEREAVTA</sequence>
<evidence type="ECO:0000313" key="2">
    <source>
        <dbReference type="Proteomes" id="UP000010798"/>
    </source>
</evidence>
<organism evidence="1 2">
    <name type="scientific">Singulisphaera acidiphila (strain ATCC BAA-1392 / DSM 18658 / VKM B-2454 / MOB10)</name>
    <dbReference type="NCBI Taxonomy" id="886293"/>
    <lineage>
        <taxon>Bacteria</taxon>
        <taxon>Pseudomonadati</taxon>
        <taxon>Planctomycetota</taxon>
        <taxon>Planctomycetia</taxon>
        <taxon>Isosphaerales</taxon>
        <taxon>Isosphaeraceae</taxon>
        <taxon>Singulisphaera</taxon>
    </lineage>
</organism>
<gene>
    <name evidence="1" type="ordered locus">Sinac_7621</name>
</gene>
<dbReference type="Gene3D" id="1.10.150.20">
    <property type="entry name" value="5' to 3' exonuclease, C-terminal subdomain"/>
    <property type="match status" value="2"/>
</dbReference>
<accession>L0DRP4</accession>
<dbReference type="Pfam" id="PF14520">
    <property type="entry name" value="HHH_5"/>
    <property type="match status" value="1"/>
</dbReference>
<geneLocation type="plasmid" evidence="1 2">
    <name>pSINAC02</name>
</geneLocation>
<protein>
    <recommendedName>
        <fullName evidence="3">RNA polymerase alpha subunit C-terminal domain-containing protein</fullName>
    </recommendedName>
</protein>
<dbReference type="Proteomes" id="UP000010798">
    <property type="component" value="Plasmid pSINAC02"/>
</dbReference>
<proteinExistence type="predicted"/>
<dbReference type="KEGG" id="saci:Sinac_7621"/>
<keyword evidence="2" id="KW-1185">Reference proteome</keyword>
<dbReference type="HOGENOM" id="CLU_1204143_0_0_0"/>
<name>L0DRP4_SINAD</name>
<keyword evidence="1" id="KW-0614">Plasmid</keyword>
<dbReference type="AlphaFoldDB" id="L0DRP4"/>
<dbReference type="EMBL" id="CP003366">
    <property type="protein sequence ID" value="AGA31652.1"/>
    <property type="molecule type" value="Genomic_DNA"/>
</dbReference>
<evidence type="ECO:0000313" key="1">
    <source>
        <dbReference type="EMBL" id="AGA31652.1"/>
    </source>
</evidence>